<organism evidence="1">
    <name type="scientific">viral metagenome</name>
    <dbReference type="NCBI Taxonomy" id="1070528"/>
    <lineage>
        <taxon>unclassified sequences</taxon>
        <taxon>metagenomes</taxon>
        <taxon>organismal metagenomes</taxon>
    </lineage>
</organism>
<sequence length="102" mass="12486">MDAYRLYRRIIKCIKEDQIEGIDFKKLPDDQAGQLWLFSPPKRAIIIIDPKKEDILSTFIHEMVHFLYPHFGELRVKKWVKWWTYNSSWKSKKILLKFLLKY</sequence>
<proteinExistence type="predicted"/>
<protein>
    <submittedName>
        <fullName evidence="1">Uncharacterized protein</fullName>
    </submittedName>
</protein>
<reference evidence="1" key="1">
    <citation type="submission" date="2020-03" db="EMBL/GenBank/DDBJ databases">
        <title>The deep terrestrial virosphere.</title>
        <authorList>
            <person name="Holmfeldt K."/>
            <person name="Nilsson E."/>
            <person name="Simone D."/>
            <person name="Lopez-Fernandez M."/>
            <person name="Wu X."/>
            <person name="de Brujin I."/>
            <person name="Lundin D."/>
            <person name="Andersson A."/>
            <person name="Bertilsson S."/>
            <person name="Dopson M."/>
        </authorList>
    </citation>
    <scope>NUCLEOTIDE SEQUENCE</scope>
    <source>
        <strain evidence="1">MM415A04679</strain>
    </source>
</reference>
<name>A0A6M3JJS9_9ZZZZ</name>
<dbReference type="AlphaFoldDB" id="A0A6M3JJS9"/>
<gene>
    <name evidence="1" type="ORF">MM415A04679_0010</name>
</gene>
<evidence type="ECO:0000313" key="1">
    <source>
        <dbReference type="EMBL" id="QJA69365.1"/>
    </source>
</evidence>
<accession>A0A6M3JJS9</accession>
<dbReference type="EMBL" id="MT141699">
    <property type="protein sequence ID" value="QJA69365.1"/>
    <property type="molecule type" value="Genomic_DNA"/>
</dbReference>